<dbReference type="EMBL" id="FRAC01000007">
    <property type="protein sequence ID" value="SHJ86181.1"/>
    <property type="molecule type" value="Genomic_DNA"/>
</dbReference>
<reference evidence="4 5" key="1">
    <citation type="submission" date="2016-11" db="EMBL/GenBank/DDBJ databases">
        <authorList>
            <person name="Jaros S."/>
            <person name="Januszkiewicz K."/>
            <person name="Wedrychowicz H."/>
        </authorList>
    </citation>
    <scope>NUCLEOTIDE SEQUENCE [LARGE SCALE GENOMIC DNA]</scope>
    <source>
        <strain evidence="4 5">DSM 15929</strain>
    </source>
</reference>
<gene>
    <name evidence="4" type="ORF">SAMN02745136_01144</name>
</gene>
<dbReference type="SUPFAM" id="SSF55486">
    <property type="entry name" value="Metalloproteases ('zincins'), catalytic domain"/>
    <property type="match status" value="1"/>
</dbReference>
<dbReference type="PANTHER" id="PTHR34217:SF1">
    <property type="entry name" value="CARBOXYPEPTIDASE 1"/>
    <property type="match status" value="1"/>
</dbReference>
<dbReference type="Pfam" id="PF02074">
    <property type="entry name" value="Peptidase_M32"/>
    <property type="match status" value="1"/>
</dbReference>
<dbReference type="Gene3D" id="1.10.1370.30">
    <property type="match status" value="1"/>
</dbReference>
<organism evidence="4 5">
    <name type="scientific">Anaerocolumna jejuensis DSM 15929</name>
    <dbReference type="NCBI Taxonomy" id="1121322"/>
    <lineage>
        <taxon>Bacteria</taxon>
        <taxon>Bacillati</taxon>
        <taxon>Bacillota</taxon>
        <taxon>Clostridia</taxon>
        <taxon>Lachnospirales</taxon>
        <taxon>Lachnospiraceae</taxon>
        <taxon>Anaerocolumna</taxon>
    </lineage>
</organism>
<feature type="active site" description="Proton donor/acceptor" evidence="3">
    <location>
        <position position="267"/>
    </location>
</feature>
<dbReference type="GO" id="GO:0006508">
    <property type="term" value="P:proteolysis"/>
    <property type="evidence" value="ECO:0007669"/>
    <property type="project" value="UniProtKB-UniRule"/>
</dbReference>
<dbReference type="RefSeq" id="WP_073273739.1">
    <property type="nucleotide sequence ID" value="NZ_FRAC01000007.1"/>
</dbReference>
<keyword evidence="1 4" id="KW-0121">Carboxypeptidase</keyword>
<sequence>MNKAYAKLCEYIEKNISFREALTLFEWDNETLAPEASAENTSKAIGVISGEYFKTLINDEVKELLTVLSGEEEGKSLDFNQKAIVKNMKKSYEQMESIPPQEYRAYSELTAKAPGIWARAKKNKSFDEFAPTLEEIINYQKKFASYRKKGDRKIYDILLDDFEEGFSMEKLDIFFDKIKASLVPLLKQVTDKKDMIDKSYNYQTFDKEKQLAFGKFISSYVGFDYSKGVLAESAHPFTTNLHNKDVRITTHIYPNNLESSIFSVIHESGHAIYEMGIDDAITLTPVGGGSSMGIHESQSRFFENMLGRSEAFWLPVYPKLVEYFPEQLSDIPLEQFIAGINKSEPGLIRTEADELSYSLHIIIRYEIEKMIFEENVSVKDLPAIWNRKYKEYLGIEPENDAEGILQDIHWAGGSFGYFPSYALGSAISAQIYSCMAKMLPVEEHLKQGNLAPIVAFLKEHIHKYGATKNTSELLTGMMKEDLNADYYVSYLTDKYTKLYNL</sequence>
<keyword evidence="1" id="KW-0645">Protease</keyword>
<dbReference type="OrthoDB" id="9772308at2"/>
<dbReference type="EC" id="3.4.17.19" evidence="1"/>
<dbReference type="PROSITE" id="PS52034">
    <property type="entry name" value="PEPTIDASE_M32"/>
    <property type="match status" value="1"/>
</dbReference>
<feature type="binding site" evidence="2">
    <location>
        <position position="266"/>
    </location>
    <ligand>
        <name>Zn(2+)</name>
        <dbReference type="ChEBI" id="CHEBI:29105"/>
        <note>catalytic</note>
    </ligand>
</feature>
<evidence type="ECO:0000256" key="3">
    <source>
        <dbReference type="PIRSR" id="PIRSR006615-2"/>
    </source>
</evidence>
<keyword evidence="1 2" id="KW-0479">Metal-binding</keyword>
<evidence type="ECO:0000256" key="2">
    <source>
        <dbReference type="PIRSR" id="PIRSR006615-1"/>
    </source>
</evidence>
<feature type="binding site" evidence="2">
    <location>
        <position position="270"/>
    </location>
    <ligand>
        <name>Zn(2+)</name>
        <dbReference type="ChEBI" id="CHEBI:29105"/>
        <note>catalytic</note>
    </ligand>
</feature>
<dbReference type="InterPro" id="IPR001333">
    <property type="entry name" value="Peptidase_M32_Taq"/>
</dbReference>
<dbReference type="CDD" id="cd06460">
    <property type="entry name" value="M32_Taq"/>
    <property type="match status" value="1"/>
</dbReference>
<dbReference type="PIRSF" id="PIRSF006615">
    <property type="entry name" value="Zn_crbxpep_Taq"/>
    <property type="match status" value="1"/>
</dbReference>
<feature type="binding site" evidence="2">
    <location>
        <position position="296"/>
    </location>
    <ligand>
        <name>Zn(2+)</name>
        <dbReference type="ChEBI" id="CHEBI:29105"/>
        <note>catalytic</note>
    </ligand>
</feature>
<comment type="catalytic activity">
    <reaction evidence="1">
        <text>Release of a C-terminal amino acid with broad specificity, except for -Pro.</text>
        <dbReference type="EC" id="3.4.17.19"/>
    </reaction>
</comment>
<evidence type="ECO:0000313" key="5">
    <source>
        <dbReference type="Proteomes" id="UP000184386"/>
    </source>
</evidence>
<keyword evidence="1" id="KW-0482">Metalloprotease</keyword>
<evidence type="ECO:0000256" key="1">
    <source>
        <dbReference type="PIRNR" id="PIRNR006615"/>
    </source>
</evidence>
<evidence type="ECO:0000313" key="4">
    <source>
        <dbReference type="EMBL" id="SHJ86181.1"/>
    </source>
</evidence>
<dbReference type="Proteomes" id="UP000184386">
    <property type="component" value="Unassembled WGS sequence"/>
</dbReference>
<dbReference type="AlphaFoldDB" id="A0A1M6MRT4"/>
<accession>A0A1M6MRT4</accession>
<dbReference type="GO" id="GO:0004181">
    <property type="term" value="F:metallocarboxypeptidase activity"/>
    <property type="evidence" value="ECO:0007669"/>
    <property type="project" value="UniProtKB-UniRule"/>
</dbReference>
<comment type="function">
    <text evidence="1">Broad specificity carboxypetidase that releases amino acids sequentially from the C-terminus, including neutral, aromatic, polar and basic residues.</text>
</comment>
<keyword evidence="5" id="KW-1185">Reference proteome</keyword>
<dbReference type="PRINTS" id="PR00998">
    <property type="entry name" value="CRBOXYPTASET"/>
</dbReference>
<dbReference type="GO" id="GO:0046872">
    <property type="term" value="F:metal ion binding"/>
    <property type="evidence" value="ECO:0007669"/>
    <property type="project" value="UniProtKB-KW"/>
</dbReference>
<keyword evidence="1" id="KW-0378">Hydrolase</keyword>
<dbReference type="PANTHER" id="PTHR34217">
    <property type="entry name" value="METAL-DEPENDENT CARBOXYPEPTIDASE"/>
    <property type="match status" value="1"/>
</dbReference>
<keyword evidence="2" id="KW-0862">Zinc</keyword>
<name>A0A1M6MRT4_9FIRM</name>
<proteinExistence type="inferred from homology"/>
<comment type="similarity">
    <text evidence="1">Belongs to the peptidase M32 family.</text>
</comment>
<comment type="cofactor">
    <cofactor evidence="2">
        <name>Zn(2+)</name>
        <dbReference type="ChEBI" id="CHEBI:29105"/>
    </cofactor>
    <text evidence="2">Binds 1 zinc ion per subunit.</text>
</comment>
<protein>
    <recommendedName>
        <fullName evidence="1">Metal-dependent carboxypeptidase</fullName>
        <ecNumber evidence="1">3.4.17.19</ecNumber>
    </recommendedName>
</protein>